<protein>
    <submittedName>
        <fullName evidence="1">Uncharacterized protein</fullName>
    </submittedName>
</protein>
<name>A0ABP0E7W4_9ASCO</name>
<proteinExistence type="predicted"/>
<accession>A0ABP0E7W4</accession>
<dbReference type="Proteomes" id="UP001497600">
    <property type="component" value="Chromosome B"/>
</dbReference>
<dbReference type="EMBL" id="OZ004254">
    <property type="protein sequence ID" value="CAK7897081.1"/>
    <property type="molecule type" value="Genomic_DNA"/>
</dbReference>
<sequence length="54" mass="6051">MNNIGFELQVPKLSSKAPSRFLFHSSSHILPHMIKIMIVDIQTSCNPLSPTVNM</sequence>
<keyword evidence="2" id="KW-1185">Reference proteome</keyword>
<evidence type="ECO:0000313" key="2">
    <source>
        <dbReference type="Proteomes" id="UP001497600"/>
    </source>
</evidence>
<organism evidence="1 2">
    <name type="scientific">[Candida] anglica</name>
    <dbReference type="NCBI Taxonomy" id="148631"/>
    <lineage>
        <taxon>Eukaryota</taxon>
        <taxon>Fungi</taxon>
        <taxon>Dikarya</taxon>
        <taxon>Ascomycota</taxon>
        <taxon>Saccharomycotina</taxon>
        <taxon>Pichiomycetes</taxon>
        <taxon>Debaryomycetaceae</taxon>
        <taxon>Kurtzmaniella</taxon>
    </lineage>
</organism>
<reference evidence="1 2" key="1">
    <citation type="submission" date="2024-01" db="EMBL/GenBank/DDBJ databases">
        <authorList>
            <consortium name="Genoscope - CEA"/>
            <person name="William W."/>
        </authorList>
    </citation>
    <scope>NUCLEOTIDE SEQUENCE [LARGE SCALE GENOMIC DNA]</scope>
    <source>
        <strain evidence="1 2">29B2s-10</strain>
    </source>
</reference>
<gene>
    <name evidence="1" type="ORF">CAAN4_B08152</name>
</gene>
<evidence type="ECO:0000313" key="1">
    <source>
        <dbReference type="EMBL" id="CAK7897081.1"/>
    </source>
</evidence>